<evidence type="ECO:0000313" key="3">
    <source>
        <dbReference type="Proteomes" id="UP001600650"/>
    </source>
</evidence>
<dbReference type="RefSeq" id="WP_189904238.1">
    <property type="nucleotide sequence ID" value="NZ_JBHVBU010000012.1"/>
</dbReference>
<protein>
    <recommendedName>
        <fullName evidence="4">Diacylglycerol kinase</fullName>
    </recommendedName>
</protein>
<evidence type="ECO:0000256" key="1">
    <source>
        <dbReference type="SAM" id="MobiDB-lite"/>
    </source>
</evidence>
<organism evidence="2 3">
    <name type="scientific">Streptomyces cellulosae</name>
    <dbReference type="NCBI Taxonomy" id="1968"/>
    <lineage>
        <taxon>Bacteria</taxon>
        <taxon>Bacillati</taxon>
        <taxon>Actinomycetota</taxon>
        <taxon>Actinomycetes</taxon>
        <taxon>Kitasatosporales</taxon>
        <taxon>Streptomycetaceae</taxon>
        <taxon>Streptomyces</taxon>
    </lineage>
</organism>
<proteinExistence type="predicted"/>
<feature type="region of interest" description="Disordered" evidence="1">
    <location>
        <begin position="68"/>
        <end position="87"/>
    </location>
</feature>
<comment type="caution">
    <text evidence="2">The sequence shown here is derived from an EMBL/GenBank/DDBJ whole genome shotgun (WGS) entry which is preliminary data.</text>
</comment>
<evidence type="ECO:0000313" key="2">
    <source>
        <dbReference type="EMBL" id="MFE7962772.1"/>
    </source>
</evidence>
<name>A0ABW6JE75_STRCE</name>
<dbReference type="Proteomes" id="UP001600650">
    <property type="component" value="Unassembled WGS sequence"/>
</dbReference>
<evidence type="ECO:0008006" key="4">
    <source>
        <dbReference type="Google" id="ProtNLM"/>
    </source>
</evidence>
<accession>A0ABW6JE75</accession>
<keyword evidence="3" id="KW-1185">Reference proteome</keyword>
<sequence>MPSRTSRTPGADPAGSELDQERLLSAAVRLAGELPAARAVVGVLRGGSADHERAVTLCRRLTNQGVRSVELSPVPSTERSPRAPRSRQRPRVHFLLYAGGSLRDQALRAAALWDLPLLVERPPDQSPSELIGFSAHRRHVIGIHLPGGDLDIAVRQATITCLQPHAGSASLLLDNEKITAPAEQPLRIDLTVQGSLEVHSDAFATRRVRRLRYARPWGAYRLDIDGTSALDVRAPLRVEPMPGRLHLLHP</sequence>
<gene>
    <name evidence="2" type="ORF">ACFU0X_06940</name>
</gene>
<reference evidence="2 3" key="1">
    <citation type="submission" date="2024-09" db="EMBL/GenBank/DDBJ databases">
        <title>The Natural Products Discovery Center: Release of the First 8490 Sequenced Strains for Exploring Actinobacteria Biosynthetic Diversity.</title>
        <authorList>
            <person name="Kalkreuter E."/>
            <person name="Kautsar S.A."/>
            <person name="Yang D."/>
            <person name="Bader C.D."/>
            <person name="Teijaro C.N."/>
            <person name="Fluegel L."/>
            <person name="Davis C.M."/>
            <person name="Simpson J.R."/>
            <person name="Lauterbach L."/>
            <person name="Steele A.D."/>
            <person name="Gui C."/>
            <person name="Meng S."/>
            <person name="Li G."/>
            <person name="Viehrig K."/>
            <person name="Ye F."/>
            <person name="Su P."/>
            <person name="Kiefer A.F."/>
            <person name="Nichols A."/>
            <person name="Cepeda A.J."/>
            <person name="Yan W."/>
            <person name="Fan B."/>
            <person name="Jiang Y."/>
            <person name="Adhikari A."/>
            <person name="Zheng C.-J."/>
            <person name="Schuster L."/>
            <person name="Cowan T.M."/>
            <person name="Smanski M.J."/>
            <person name="Chevrette M.G."/>
            <person name="De Carvalho L.P.S."/>
            <person name="Shen B."/>
        </authorList>
    </citation>
    <scope>NUCLEOTIDE SEQUENCE [LARGE SCALE GENOMIC DNA]</scope>
    <source>
        <strain evidence="2 3">NPDC057399</strain>
    </source>
</reference>
<dbReference type="EMBL" id="JBHVBU010000012">
    <property type="protein sequence ID" value="MFE7962772.1"/>
    <property type="molecule type" value="Genomic_DNA"/>
</dbReference>